<keyword evidence="3" id="KW-1185">Reference proteome</keyword>
<comment type="caution">
    <text evidence="2">The sequence shown here is derived from an EMBL/GenBank/DDBJ whole genome shotgun (WGS) entry which is preliminary data.</text>
</comment>
<gene>
    <name evidence="2" type="ORF">E4S40_13905</name>
</gene>
<evidence type="ECO:0000313" key="3">
    <source>
        <dbReference type="Proteomes" id="UP000297647"/>
    </source>
</evidence>
<evidence type="ECO:0000313" key="2">
    <source>
        <dbReference type="EMBL" id="TFV93345.1"/>
    </source>
</evidence>
<feature type="chain" id="PRO_5021436511" evidence="1">
    <location>
        <begin position="23"/>
        <end position="469"/>
    </location>
</feature>
<keyword evidence="1" id="KW-0732">Signal</keyword>
<dbReference type="OrthoDB" id="5381604at2"/>
<proteinExistence type="predicted"/>
<reference evidence="2 3" key="1">
    <citation type="submission" date="2019-03" db="EMBL/GenBank/DDBJ databases">
        <title>Algoriphagus sp. nov, a new strain isolated from root system soil of mangrove plant Kandelia.</title>
        <authorList>
            <person name="Yin Q."/>
            <person name="Wang K."/>
            <person name="Song Z."/>
        </authorList>
    </citation>
    <scope>NUCLEOTIDE SEQUENCE [LARGE SCALE GENOMIC DNA]</scope>
    <source>
        <strain evidence="2 3">XY-J91</strain>
    </source>
</reference>
<feature type="signal peptide" evidence="1">
    <location>
        <begin position="1"/>
        <end position="22"/>
    </location>
</feature>
<evidence type="ECO:0000256" key="1">
    <source>
        <dbReference type="SAM" id="SignalP"/>
    </source>
</evidence>
<dbReference type="Proteomes" id="UP000297647">
    <property type="component" value="Unassembled WGS sequence"/>
</dbReference>
<protein>
    <submittedName>
        <fullName evidence="2">Uncharacterized protein</fullName>
    </submittedName>
</protein>
<dbReference type="RefSeq" id="WP_135075336.1">
    <property type="nucleotide sequence ID" value="NZ_SPSB01000004.1"/>
</dbReference>
<dbReference type="EMBL" id="SPSB01000004">
    <property type="protein sequence ID" value="TFV93345.1"/>
    <property type="molecule type" value="Genomic_DNA"/>
</dbReference>
<name>A0A4Y9QR14_9BACT</name>
<sequence>MKNNFPKIIAVLSLLALTWACDNGFSEVPVVDTPPKITLGAITSGLTEGQDFKINVTLDDGVDNGAISSLSTLDYVITSGGATAASGTEALTGDKQTVTITVAGGFEPGDYNLDVTAKDSNGNAESTNLSFTVASAKPAFDITGTWLVEPVAGSLAVGPGPGNGEWFSISASDVITRACFYDDTYTFGADGSFVIDLGDATWLEPWQGVDTDRCGTPVAPYNGGTYQYTYTSTSLTVIGEGAYLGLPKVNNAGEVSQGAAIPDQITYSIIDPVVDGNTRRMTLRIEAGSGVWWDFKLISGEIGSGGNETTSIVGNWKMEPVAGAFSVGPTEGSTEWFSSSADDVSARACFFDDVYTFAEDGAYSYNMGDQTWLEEWQGGSPSCGTPVAPFDGSGSYTYTFDGSSLTLSGVGAHIALPKVGNAGELPNVAVPESITYKVVSLTEQDGVKKMTLHIEAGTGVWWTFKLISE</sequence>
<accession>A0A4Y9QR14</accession>
<dbReference type="AlphaFoldDB" id="A0A4Y9QR14"/>
<organism evidence="2 3">
    <name type="scientific">Algoriphagus kandeliae</name>
    <dbReference type="NCBI Taxonomy" id="2562278"/>
    <lineage>
        <taxon>Bacteria</taxon>
        <taxon>Pseudomonadati</taxon>
        <taxon>Bacteroidota</taxon>
        <taxon>Cytophagia</taxon>
        <taxon>Cytophagales</taxon>
        <taxon>Cyclobacteriaceae</taxon>
        <taxon>Algoriphagus</taxon>
    </lineage>
</organism>